<dbReference type="EMBL" id="CAJPWZ010000493">
    <property type="protein sequence ID" value="CAG2194756.1"/>
    <property type="molecule type" value="Genomic_DNA"/>
</dbReference>
<feature type="region of interest" description="Disordered" evidence="1">
    <location>
        <begin position="239"/>
        <end position="282"/>
    </location>
</feature>
<organism evidence="2 3">
    <name type="scientific">Mytilus edulis</name>
    <name type="common">Blue mussel</name>
    <dbReference type="NCBI Taxonomy" id="6550"/>
    <lineage>
        <taxon>Eukaryota</taxon>
        <taxon>Metazoa</taxon>
        <taxon>Spiralia</taxon>
        <taxon>Lophotrochozoa</taxon>
        <taxon>Mollusca</taxon>
        <taxon>Bivalvia</taxon>
        <taxon>Autobranchia</taxon>
        <taxon>Pteriomorphia</taxon>
        <taxon>Mytilida</taxon>
        <taxon>Mytiloidea</taxon>
        <taxon>Mytilidae</taxon>
        <taxon>Mytilinae</taxon>
        <taxon>Mytilus</taxon>
    </lineage>
</organism>
<evidence type="ECO:0000256" key="1">
    <source>
        <dbReference type="SAM" id="MobiDB-lite"/>
    </source>
</evidence>
<protein>
    <submittedName>
        <fullName evidence="2">Uncharacterized protein</fullName>
    </submittedName>
</protein>
<proteinExistence type="predicted"/>
<evidence type="ECO:0000313" key="2">
    <source>
        <dbReference type="EMBL" id="CAG2194756.1"/>
    </source>
</evidence>
<feature type="region of interest" description="Disordered" evidence="1">
    <location>
        <begin position="195"/>
        <end position="218"/>
    </location>
</feature>
<gene>
    <name evidence="2" type="ORF">MEDL_9769</name>
</gene>
<dbReference type="Proteomes" id="UP000683360">
    <property type="component" value="Unassembled WGS sequence"/>
</dbReference>
<sequence>MEATYTKNDKENWKKMIYKNHNLIINTIVNIVQILILEIKSLNTEDCEKNTKHDQSTSFLNTDTPQQMYVRSMDIVEKLYTKDGILESSDHLHDSSPQQYSFDIQNDITYRSNIQKTHSLSSKTDSFENGNHEASILTPNNSKTIYVQSVVASQNLETCNGSLDLRYVPYDSEQDEQKFRERVYVHNVDCHVQTNKSPRELDSHEINTDEKDEKDIKSKFHTKSTGTFWQLSDKTSYSSNLDSLDKQQQDSESENQIETTNSELNEQTRNVIKPKQERKGRSRLRNIIIRKRNCVSPSPAKHEELSRRSRSCPAFYKTFNADNYDCSSCVCCINSVHPIEETEVNEVDNKSDECQSLGDKTKSTSTLPISETEKANGNNLPNVPDTTTLTKQTIIKV</sequence>
<feature type="compositionally biased region" description="Polar residues" evidence="1">
    <location>
        <begin position="254"/>
        <end position="270"/>
    </location>
</feature>
<accession>A0A8S3QDK9</accession>
<keyword evidence="3" id="KW-1185">Reference proteome</keyword>
<feature type="compositionally biased region" description="Basic and acidic residues" evidence="1">
    <location>
        <begin position="197"/>
        <end position="218"/>
    </location>
</feature>
<name>A0A8S3QDK9_MYTED</name>
<dbReference type="AlphaFoldDB" id="A0A8S3QDK9"/>
<reference evidence="2" key="1">
    <citation type="submission" date="2021-03" db="EMBL/GenBank/DDBJ databases">
        <authorList>
            <person name="Bekaert M."/>
        </authorList>
    </citation>
    <scope>NUCLEOTIDE SEQUENCE</scope>
</reference>
<comment type="caution">
    <text evidence="2">The sequence shown here is derived from an EMBL/GenBank/DDBJ whole genome shotgun (WGS) entry which is preliminary data.</text>
</comment>
<evidence type="ECO:0000313" key="3">
    <source>
        <dbReference type="Proteomes" id="UP000683360"/>
    </source>
</evidence>